<reference evidence="2" key="1">
    <citation type="submission" date="2016-06" db="EMBL/GenBank/DDBJ databases">
        <title>Parallel loss of symbiosis genes in relatives of nitrogen-fixing non-legume Parasponia.</title>
        <authorList>
            <person name="Van Velzen R."/>
            <person name="Holmer R."/>
            <person name="Bu F."/>
            <person name="Rutten L."/>
            <person name="Van Zeijl A."/>
            <person name="Liu W."/>
            <person name="Santuari L."/>
            <person name="Cao Q."/>
            <person name="Sharma T."/>
            <person name="Shen D."/>
            <person name="Roswanjaya Y."/>
            <person name="Wardhani T."/>
            <person name="Kalhor M.S."/>
            <person name="Jansen J."/>
            <person name="Van den Hoogen J."/>
            <person name="Gungor B."/>
            <person name="Hartog M."/>
            <person name="Hontelez J."/>
            <person name="Verver J."/>
            <person name="Yang W.-C."/>
            <person name="Schijlen E."/>
            <person name="Repin R."/>
            <person name="Schilthuizen M."/>
            <person name="Schranz E."/>
            <person name="Heidstra R."/>
            <person name="Miyata K."/>
            <person name="Fedorova E."/>
            <person name="Kohlen W."/>
            <person name="Bisseling T."/>
            <person name="Smit S."/>
            <person name="Geurts R."/>
        </authorList>
    </citation>
    <scope>NUCLEOTIDE SEQUENCE [LARGE SCALE GENOMIC DNA]</scope>
    <source>
        <strain evidence="2">cv. WU1-14</strain>
    </source>
</reference>
<feature type="non-terminal residue" evidence="1">
    <location>
        <position position="1"/>
    </location>
</feature>
<dbReference type="Proteomes" id="UP000237105">
    <property type="component" value="Unassembled WGS sequence"/>
</dbReference>
<comment type="caution">
    <text evidence="1">The sequence shown here is derived from an EMBL/GenBank/DDBJ whole genome shotgun (WGS) entry which is preliminary data.</text>
</comment>
<organism evidence="1 2">
    <name type="scientific">Parasponia andersonii</name>
    <name type="common">Sponia andersonii</name>
    <dbReference type="NCBI Taxonomy" id="3476"/>
    <lineage>
        <taxon>Eukaryota</taxon>
        <taxon>Viridiplantae</taxon>
        <taxon>Streptophyta</taxon>
        <taxon>Embryophyta</taxon>
        <taxon>Tracheophyta</taxon>
        <taxon>Spermatophyta</taxon>
        <taxon>Magnoliopsida</taxon>
        <taxon>eudicotyledons</taxon>
        <taxon>Gunneridae</taxon>
        <taxon>Pentapetalae</taxon>
        <taxon>rosids</taxon>
        <taxon>fabids</taxon>
        <taxon>Rosales</taxon>
        <taxon>Cannabaceae</taxon>
        <taxon>Parasponia</taxon>
    </lineage>
</organism>
<dbReference type="AlphaFoldDB" id="A0A2P5A5J8"/>
<evidence type="ECO:0000313" key="1">
    <source>
        <dbReference type="EMBL" id="PON31779.1"/>
    </source>
</evidence>
<keyword evidence="2" id="KW-1185">Reference proteome</keyword>
<dbReference type="EMBL" id="JXTB01000929">
    <property type="protein sequence ID" value="PON31779.1"/>
    <property type="molecule type" value="Genomic_DNA"/>
</dbReference>
<accession>A0A2P5A5J8</accession>
<sequence>YASFWNNFETTTSNFGSPWLLVPNFNGTLSGIDRASGDLIGACATFTSLRSSVHCIGHV</sequence>
<protein>
    <submittedName>
        <fullName evidence="1">Uncharacterized protein</fullName>
    </submittedName>
</protein>
<name>A0A2P5A5J8_PARAD</name>
<dbReference type="OrthoDB" id="1742302at2759"/>
<gene>
    <name evidence="1" type="ORF">PanWU01x14_367030</name>
</gene>
<proteinExistence type="predicted"/>
<evidence type="ECO:0000313" key="2">
    <source>
        <dbReference type="Proteomes" id="UP000237105"/>
    </source>
</evidence>